<keyword evidence="2" id="KW-1185">Reference proteome</keyword>
<name>I1E1W1_9GAMM</name>
<dbReference type="Proteomes" id="UP000004374">
    <property type="component" value="Unassembled WGS sequence"/>
</dbReference>
<sequence length="37" mass="3987">MVIVMVLSPQQNTTAQRQSKAGYAKRVKLDGQLSAPA</sequence>
<protein>
    <submittedName>
        <fullName evidence="1">Uncharacterized protein</fullName>
    </submittedName>
</protein>
<proteinExistence type="predicted"/>
<gene>
    <name evidence="1" type="ORF">RNAN_3311</name>
</gene>
<accession>I1E1W1</accession>
<evidence type="ECO:0000313" key="2">
    <source>
        <dbReference type="Proteomes" id="UP000004374"/>
    </source>
</evidence>
<dbReference type="AlphaFoldDB" id="I1E1W1"/>
<reference evidence="1 2" key="1">
    <citation type="journal article" date="2012" name="J. Bacteriol.">
        <title>Genome Sequence of the Protease-Producing Bacterium Rheinheimera nanhaiensis E407-8T, Isolated from Deep-Sea Sediment of the South China Sea.</title>
        <authorList>
            <person name="Zhang X.-Y."/>
            <person name="Zhang Y.-J."/>
            <person name="Qin Q.-L."/>
            <person name="Xie B.-B."/>
            <person name="Chen X.-L."/>
            <person name="Zhou B.-C."/>
            <person name="Zhang Y.-Z."/>
        </authorList>
    </citation>
    <scope>NUCLEOTIDE SEQUENCE [LARGE SCALE GENOMIC DNA]</scope>
    <source>
        <strain evidence="1 2">E407-8</strain>
    </source>
</reference>
<evidence type="ECO:0000313" key="1">
    <source>
        <dbReference type="EMBL" id="GAB60289.1"/>
    </source>
</evidence>
<comment type="caution">
    <text evidence="1">The sequence shown here is derived from an EMBL/GenBank/DDBJ whole genome shotgun (WGS) entry which is preliminary data.</text>
</comment>
<dbReference type="EMBL" id="BAFK01000024">
    <property type="protein sequence ID" value="GAB60289.1"/>
    <property type="molecule type" value="Genomic_DNA"/>
</dbReference>
<organism evidence="1 2">
    <name type="scientific">Rheinheimera nanhaiensis E407-8</name>
    <dbReference type="NCBI Taxonomy" id="562729"/>
    <lineage>
        <taxon>Bacteria</taxon>
        <taxon>Pseudomonadati</taxon>
        <taxon>Pseudomonadota</taxon>
        <taxon>Gammaproteobacteria</taxon>
        <taxon>Chromatiales</taxon>
        <taxon>Chromatiaceae</taxon>
        <taxon>Rheinheimera</taxon>
    </lineage>
</organism>